<dbReference type="InterPro" id="IPR014914">
    <property type="entry name" value="RES_dom"/>
</dbReference>
<dbReference type="SMART" id="SM00953">
    <property type="entry name" value="RES"/>
    <property type="match status" value="1"/>
</dbReference>
<sequence>MSSPIWTPAALRSEARPREGACWRLVEAQHRVSTMKLVDTLDEQALLEEALEATKPPLPPECRSLDYLLATPFRYGRYPGNSRFRRAGYTPGVFYGSEAMETAVAETAFYRLLFFAESPQTPWPRNALEFTAFQVKFATDAAIDLTAEPFVKDEAHWAHLTDYSACLSLSDAARAAEVGLIRYRSVRDPKGGANLAILSCRVFASPRPARFATWRMVFSDYGVSALCDMPELRLGFPKTLFAGDPRLVR</sequence>
<gene>
    <name evidence="2" type="ORF">PPNSA23_05700</name>
</gene>
<comment type="caution">
    <text evidence="2">The sequence shown here is derived from an EMBL/GenBank/DDBJ whole genome shotgun (WGS) entry which is preliminary data.</text>
</comment>
<accession>A0ABQ0GVD4</accession>
<evidence type="ECO:0000313" key="3">
    <source>
        <dbReference type="Proteomes" id="UP001628091"/>
    </source>
</evidence>
<dbReference type="RefSeq" id="WP_407863603.1">
    <property type="nucleotide sequence ID" value="NZ_BAAFZP010000001.1"/>
</dbReference>
<keyword evidence="3" id="KW-1185">Reference proteome</keyword>
<feature type="domain" description="RES" evidence="1">
    <location>
        <begin position="72"/>
        <end position="209"/>
    </location>
</feature>
<proteinExistence type="predicted"/>
<organism evidence="2 3">
    <name type="scientific">Phyllobacterium phragmitis</name>
    <dbReference type="NCBI Taxonomy" id="2670329"/>
    <lineage>
        <taxon>Bacteria</taxon>
        <taxon>Pseudomonadati</taxon>
        <taxon>Pseudomonadota</taxon>
        <taxon>Alphaproteobacteria</taxon>
        <taxon>Hyphomicrobiales</taxon>
        <taxon>Phyllobacteriaceae</taxon>
        <taxon>Phyllobacterium</taxon>
    </lineage>
</organism>
<evidence type="ECO:0000259" key="1">
    <source>
        <dbReference type="SMART" id="SM00953"/>
    </source>
</evidence>
<reference evidence="2 3" key="1">
    <citation type="submission" date="2024-10" db="EMBL/GenBank/DDBJ databases">
        <title>Isolation, draft genome sequencing and identification of Phyllobacterium sp. NSA23, isolated from leaf soil.</title>
        <authorList>
            <person name="Akita H."/>
        </authorList>
    </citation>
    <scope>NUCLEOTIDE SEQUENCE [LARGE SCALE GENOMIC DNA]</scope>
    <source>
        <strain evidence="2 3">NSA23</strain>
    </source>
</reference>
<name>A0ABQ0GVD4_9HYPH</name>
<dbReference type="Proteomes" id="UP001628091">
    <property type="component" value="Unassembled WGS sequence"/>
</dbReference>
<protein>
    <submittedName>
        <fullName evidence="2">RES family NAD+ phosphorylase</fullName>
    </submittedName>
</protein>
<dbReference type="EMBL" id="BAAFZP010000001">
    <property type="protein sequence ID" value="GAB1580627.1"/>
    <property type="molecule type" value="Genomic_DNA"/>
</dbReference>
<evidence type="ECO:0000313" key="2">
    <source>
        <dbReference type="EMBL" id="GAB1580627.1"/>
    </source>
</evidence>
<dbReference type="Pfam" id="PF08808">
    <property type="entry name" value="RES"/>
    <property type="match status" value="1"/>
</dbReference>